<protein>
    <submittedName>
        <fullName evidence="1">Uncharacterized protein</fullName>
    </submittedName>
</protein>
<evidence type="ECO:0000313" key="1">
    <source>
        <dbReference type="EMBL" id="QHU18226.1"/>
    </source>
</evidence>
<reference evidence="1" key="1">
    <citation type="journal article" date="2020" name="Nature">
        <title>Giant virus diversity and host interactions through global metagenomics.</title>
        <authorList>
            <person name="Schulz F."/>
            <person name="Roux S."/>
            <person name="Paez-Espino D."/>
            <person name="Jungbluth S."/>
            <person name="Walsh D.A."/>
            <person name="Denef V.J."/>
            <person name="McMahon K.D."/>
            <person name="Konstantinidis K.T."/>
            <person name="Eloe-Fadrosh E.A."/>
            <person name="Kyrpides N.C."/>
            <person name="Woyke T."/>
        </authorList>
    </citation>
    <scope>NUCLEOTIDE SEQUENCE</scope>
    <source>
        <strain evidence="1">GVMAG-S-3300013006-138</strain>
    </source>
</reference>
<dbReference type="EMBL" id="MN740926">
    <property type="protein sequence ID" value="QHU18226.1"/>
    <property type="molecule type" value="Genomic_DNA"/>
</dbReference>
<dbReference type="AlphaFoldDB" id="A0A6C0KM43"/>
<organism evidence="1">
    <name type="scientific">viral metagenome</name>
    <dbReference type="NCBI Taxonomy" id="1070528"/>
    <lineage>
        <taxon>unclassified sequences</taxon>
        <taxon>metagenomes</taxon>
        <taxon>organismal metagenomes</taxon>
    </lineage>
</organism>
<sequence length="320" mass="37231">MEPSLRSSTPRGVECKLRRTDPALHETMKRFVESICQDVRISQHADLIYAAKRMETDIWYWLSPLAGGRVGYLIFLPDQPVIWIDDQFKQSFKIQMRVSSDVYKKHSVMVASLNKTDCMLRLEDAWIYKGKSLLNHTFTKRWETLLEFYGEEFKEDLKLQQGLNIQPASFTPLHSAKEWLSDEQRRPSLMFAQGEKAPRRLRVQIQEREKAENDKAIVPPFFYADQAEKKVPIGKGGKGGQKPMFVEEETTSDSIAKAIAHDEYPDTYNIWIKGVKRGYAAVQDLDLSRILREATKDKKEVMVRIEWNEEFNMYQIVSQA</sequence>
<proteinExistence type="predicted"/>
<accession>A0A6C0KM43</accession>
<name>A0A6C0KM43_9ZZZZ</name>